<evidence type="ECO:0000259" key="4">
    <source>
        <dbReference type="PROSITE" id="PS52004"/>
    </source>
</evidence>
<protein>
    <submittedName>
        <fullName evidence="5">Type I polyketide synthase</fullName>
    </submittedName>
</protein>
<dbReference type="SUPFAM" id="SSF53901">
    <property type="entry name" value="Thiolase-like"/>
    <property type="match status" value="1"/>
</dbReference>
<dbReference type="Gene3D" id="3.40.366.10">
    <property type="entry name" value="Malonyl-Coenzyme A Acyl Carrier Protein, domain 2"/>
    <property type="match status" value="1"/>
</dbReference>
<keyword evidence="3" id="KW-0808">Transferase</keyword>
<gene>
    <name evidence="5" type="ORF">F0U60_34825</name>
</gene>
<evidence type="ECO:0000256" key="1">
    <source>
        <dbReference type="ARBA" id="ARBA00022450"/>
    </source>
</evidence>
<keyword evidence="1" id="KW-0596">Phosphopantetheine</keyword>
<evidence type="ECO:0000256" key="3">
    <source>
        <dbReference type="ARBA" id="ARBA00022679"/>
    </source>
</evidence>
<feature type="domain" description="Ketosynthase family 3 (KS3)" evidence="4">
    <location>
        <begin position="33"/>
        <end position="460"/>
    </location>
</feature>
<dbReference type="PANTHER" id="PTHR43775:SF37">
    <property type="entry name" value="SI:DKEY-61P9.11"/>
    <property type="match status" value="1"/>
</dbReference>
<dbReference type="InterPro" id="IPR014043">
    <property type="entry name" value="Acyl_transferase_dom"/>
</dbReference>
<evidence type="ECO:0000313" key="5">
    <source>
        <dbReference type="EMBL" id="WNG48717.1"/>
    </source>
</evidence>
<reference evidence="5 6" key="1">
    <citation type="submission" date="2019-08" db="EMBL/GenBank/DDBJ databases">
        <title>Archangium and Cystobacter genomes.</title>
        <authorList>
            <person name="Chen I.-C.K."/>
            <person name="Wielgoss S."/>
        </authorList>
    </citation>
    <scope>NUCLEOTIDE SEQUENCE [LARGE SCALE GENOMIC DNA]</scope>
    <source>
        <strain evidence="5 6">Cbm 6</strain>
    </source>
</reference>
<dbReference type="InterPro" id="IPR014030">
    <property type="entry name" value="Ketoacyl_synth_N"/>
</dbReference>
<dbReference type="Proteomes" id="UP001611383">
    <property type="component" value="Chromosome"/>
</dbReference>
<dbReference type="Pfam" id="PF00109">
    <property type="entry name" value="ketoacyl-synt"/>
    <property type="match status" value="1"/>
</dbReference>
<keyword evidence="6" id="KW-1185">Reference proteome</keyword>
<dbReference type="SMART" id="SM00827">
    <property type="entry name" value="PKS_AT"/>
    <property type="match status" value="1"/>
</dbReference>
<dbReference type="InterPro" id="IPR016035">
    <property type="entry name" value="Acyl_Trfase/lysoPLipase"/>
</dbReference>
<dbReference type="Gene3D" id="3.40.47.10">
    <property type="match status" value="1"/>
</dbReference>
<dbReference type="SUPFAM" id="SSF52151">
    <property type="entry name" value="FabD/lysophospholipase-like"/>
    <property type="match status" value="1"/>
</dbReference>
<dbReference type="PROSITE" id="PS00606">
    <property type="entry name" value="KS3_1"/>
    <property type="match status" value="1"/>
</dbReference>
<name>A0ABY9WZY6_9BACT</name>
<dbReference type="InterPro" id="IPR018201">
    <property type="entry name" value="Ketoacyl_synth_AS"/>
</dbReference>
<dbReference type="InterPro" id="IPR016039">
    <property type="entry name" value="Thiolase-like"/>
</dbReference>
<dbReference type="SMART" id="SM00825">
    <property type="entry name" value="PKS_KS"/>
    <property type="match status" value="1"/>
</dbReference>
<dbReference type="RefSeq" id="WP_395806369.1">
    <property type="nucleotide sequence ID" value="NZ_CP043494.1"/>
</dbReference>
<evidence type="ECO:0000313" key="6">
    <source>
        <dbReference type="Proteomes" id="UP001611383"/>
    </source>
</evidence>
<dbReference type="EMBL" id="CP043494">
    <property type="protein sequence ID" value="WNG48717.1"/>
    <property type="molecule type" value="Genomic_DNA"/>
</dbReference>
<dbReference type="InterPro" id="IPR001227">
    <property type="entry name" value="Ac_transferase_dom_sf"/>
</dbReference>
<evidence type="ECO:0000256" key="2">
    <source>
        <dbReference type="ARBA" id="ARBA00022553"/>
    </source>
</evidence>
<sequence length="757" mass="81790">MSEEINYRQLLQQQLVKIRKLETRLEQAEAARREPIAIVGMACRLPGGVESPEDFWDLQVKGVDATGEVPPDRWDAEALYDPDPQAPGKIRTRRGGFLKDVDRFDARFFGISPREAESMDPQQRLVLEVAWEALERAGYAVVRSRRDRVGVFVGVMNNDYGQLALNAEGLAGIDPYFIGARANCAISGRLSYLFGFQGPSVVLDSACASSLVAVHLASQSLRNGECSMALAAGVNLILSPEASVYLSCSGALSPDGRCKSFDASADGYGRAEACGVLVLERLSDARARGANILAVIRGSAVGHDGPSSSFTVPNGVAQQAVIRQALQNAGVSPAEVSYLEAHGTGTAMGDPIEAEAMWSVLKEGRKGGESLWMGSVKTNIGYPEAASGVVGMMKVVLAMRHKQLPAHLHLKKPNPHIDWKGMGVRVPVEQTAWEPTQGRRIAGVTSYGRTGTLAHVVMEEAPPPAEVKRDKERSEHVLVLSARSEEALRAQAGRYARFLATNDAEAGDVCFTAAAGRAHFEHRLAVVGGGTQQLRERLLTAEAGREGEGLWLGRAGSSSPTVAFVFGGEGERATDSGRALYETQPVFREALEQCGEALKGVLEKPLVQVLYGAESALLKEEAYGRVAVFAVEWALARLWRAWGVVPRSVVGQGVGEYVAAVDLGVLSLEEGLRLAVRKLPLVGTRSGLGEGDEVIPIQPSEADWTRLTKTLGTLYVKGVEVDWAALDAPSPRRRVLLPTYPFQRQRYWLSRRAEPRP</sequence>
<dbReference type="Gene3D" id="3.30.70.3290">
    <property type="match status" value="2"/>
</dbReference>
<organism evidence="5 6">
    <name type="scientific">Archangium minus</name>
    <dbReference type="NCBI Taxonomy" id="83450"/>
    <lineage>
        <taxon>Bacteria</taxon>
        <taxon>Pseudomonadati</taxon>
        <taxon>Myxococcota</taxon>
        <taxon>Myxococcia</taxon>
        <taxon>Myxococcales</taxon>
        <taxon>Cystobacterineae</taxon>
        <taxon>Archangiaceae</taxon>
        <taxon>Archangium</taxon>
    </lineage>
</organism>
<keyword evidence="2" id="KW-0597">Phosphoprotein</keyword>
<dbReference type="Pfam" id="PF02801">
    <property type="entry name" value="Ketoacyl-synt_C"/>
    <property type="match status" value="1"/>
</dbReference>
<dbReference type="InterPro" id="IPR014031">
    <property type="entry name" value="Ketoacyl_synth_C"/>
</dbReference>
<dbReference type="Pfam" id="PF22621">
    <property type="entry name" value="CurL-like_PKS_C"/>
    <property type="match status" value="1"/>
</dbReference>
<dbReference type="PANTHER" id="PTHR43775">
    <property type="entry name" value="FATTY ACID SYNTHASE"/>
    <property type="match status" value="1"/>
</dbReference>
<dbReference type="Pfam" id="PF00698">
    <property type="entry name" value="Acyl_transf_1"/>
    <property type="match status" value="1"/>
</dbReference>
<dbReference type="InterPro" id="IPR020841">
    <property type="entry name" value="PKS_Beta-ketoAc_synthase_dom"/>
</dbReference>
<accession>A0ABY9WZY6</accession>
<dbReference type="CDD" id="cd00833">
    <property type="entry name" value="PKS"/>
    <property type="match status" value="1"/>
</dbReference>
<dbReference type="InterPro" id="IPR050091">
    <property type="entry name" value="PKS_NRPS_Biosynth_Enz"/>
</dbReference>
<dbReference type="PROSITE" id="PS52004">
    <property type="entry name" value="KS3_2"/>
    <property type="match status" value="1"/>
</dbReference>
<proteinExistence type="predicted"/>